<accession>A0AC60Q271</accession>
<dbReference type="Proteomes" id="UP000805193">
    <property type="component" value="Unassembled WGS sequence"/>
</dbReference>
<dbReference type="EMBL" id="JABSTQ010009641">
    <property type="protein sequence ID" value="KAG0427309.1"/>
    <property type="molecule type" value="Genomic_DNA"/>
</dbReference>
<proteinExistence type="predicted"/>
<evidence type="ECO:0000313" key="2">
    <source>
        <dbReference type="Proteomes" id="UP000805193"/>
    </source>
</evidence>
<organism evidence="1 2">
    <name type="scientific">Ixodes persulcatus</name>
    <name type="common">Taiga tick</name>
    <dbReference type="NCBI Taxonomy" id="34615"/>
    <lineage>
        <taxon>Eukaryota</taxon>
        <taxon>Metazoa</taxon>
        <taxon>Ecdysozoa</taxon>
        <taxon>Arthropoda</taxon>
        <taxon>Chelicerata</taxon>
        <taxon>Arachnida</taxon>
        <taxon>Acari</taxon>
        <taxon>Parasitiformes</taxon>
        <taxon>Ixodida</taxon>
        <taxon>Ixodoidea</taxon>
        <taxon>Ixodidae</taxon>
        <taxon>Ixodinae</taxon>
        <taxon>Ixodes</taxon>
    </lineage>
</organism>
<gene>
    <name evidence="1" type="ORF">HPB47_025633</name>
</gene>
<reference evidence="1 2" key="1">
    <citation type="journal article" date="2020" name="Cell">
        <title>Large-Scale Comparative Analyses of Tick Genomes Elucidate Their Genetic Diversity and Vector Capacities.</title>
        <authorList>
            <consortium name="Tick Genome and Microbiome Consortium (TIGMIC)"/>
            <person name="Jia N."/>
            <person name="Wang J."/>
            <person name="Shi W."/>
            <person name="Du L."/>
            <person name="Sun Y."/>
            <person name="Zhan W."/>
            <person name="Jiang J.F."/>
            <person name="Wang Q."/>
            <person name="Zhang B."/>
            <person name="Ji P."/>
            <person name="Bell-Sakyi L."/>
            <person name="Cui X.M."/>
            <person name="Yuan T.T."/>
            <person name="Jiang B.G."/>
            <person name="Yang W.F."/>
            <person name="Lam T.T."/>
            <person name="Chang Q.C."/>
            <person name="Ding S.J."/>
            <person name="Wang X.J."/>
            <person name="Zhu J.G."/>
            <person name="Ruan X.D."/>
            <person name="Zhao L."/>
            <person name="Wei J.T."/>
            <person name="Ye R.Z."/>
            <person name="Que T.C."/>
            <person name="Du C.H."/>
            <person name="Zhou Y.H."/>
            <person name="Cheng J.X."/>
            <person name="Dai P.F."/>
            <person name="Guo W.B."/>
            <person name="Han X.H."/>
            <person name="Huang E.J."/>
            <person name="Li L.F."/>
            <person name="Wei W."/>
            <person name="Gao Y.C."/>
            <person name="Liu J.Z."/>
            <person name="Shao H.Z."/>
            <person name="Wang X."/>
            <person name="Wang C.C."/>
            <person name="Yang T.C."/>
            <person name="Huo Q.B."/>
            <person name="Li W."/>
            <person name="Chen H.Y."/>
            <person name="Chen S.E."/>
            <person name="Zhou L.G."/>
            <person name="Ni X.B."/>
            <person name="Tian J.H."/>
            <person name="Sheng Y."/>
            <person name="Liu T."/>
            <person name="Pan Y.S."/>
            <person name="Xia L.Y."/>
            <person name="Li J."/>
            <person name="Zhao F."/>
            <person name="Cao W.C."/>
        </authorList>
    </citation>
    <scope>NUCLEOTIDE SEQUENCE [LARGE SCALE GENOMIC DNA]</scope>
    <source>
        <strain evidence="1">Iper-2018</strain>
    </source>
</reference>
<keyword evidence="2" id="KW-1185">Reference proteome</keyword>
<protein>
    <submittedName>
        <fullName evidence="1">Uncharacterized protein</fullName>
    </submittedName>
</protein>
<sequence length="527" mass="57691">MRTMESLKADPVHGLDGRWSWITAALCSWVLFLAMSGVCASGVLYYGIIDTFGTTREEASWPVTLPDSLLNLAGALMGLLCRWFSCRTVLLVCCLLTGFGISICFFARGILFLSIMFGALHGLSLAGIFVSVNAILAQHFDKRRNTAFSLLMAVTGLNGFLIPPLVQFFYSTYGSRGAFLLLGAVLFNAFPAAIPIKSPAWVTRTRKFPFSFVSVPFRRRSKVMPVTKRLSLSDDKTKDTEYRFGLVDEAHNSDGLVTLGEEDDTSKNLVFKSVNHTIVDKMPKLGRKLFNISSWKTIATHFLTVSFCIDSISITALIVSITTFILVSVDLATDRGVTASKVLYIQYVFSAADITFRALVGFIVDRNILSLQAVMLIGFFIQAIAFEILVWVFALPSMMMCSVLLGMSSGFRMPLQAPILIEDFGVDLLPVMMGGANFFLGLVNVARPTLIEEDDSGERPALVDGTASIAHVFSPGGLEAAPPQGTHSPQTNDDGRIAEPLADSATDEKFQLLRDGWKLYAPSDRRA</sequence>
<name>A0AC60Q271_IXOPE</name>
<comment type="caution">
    <text evidence="1">The sequence shown here is derived from an EMBL/GenBank/DDBJ whole genome shotgun (WGS) entry which is preliminary data.</text>
</comment>
<evidence type="ECO:0000313" key="1">
    <source>
        <dbReference type="EMBL" id="KAG0427309.1"/>
    </source>
</evidence>